<accession>A0AAN7KP93</accession>
<comment type="caution">
    <text evidence="1">The sequence shown here is derived from an EMBL/GenBank/DDBJ whole genome shotgun (WGS) entry which is preliminary data.</text>
</comment>
<name>A0AAN7KP93_9MYRT</name>
<keyword evidence="2" id="KW-1185">Reference proteome</keyword>
<proteinExistence type="predicted"/>
<dbReference type="EMBL" id="JAXIOK010000005">
    <property type="protein sequence ID" value="KAK4770562.1"/>
    <property type="molecule type" value="Genomic_DNA"/>
</dbReference>
<dbReference type="Proteomes" id="UP001345219">
    <property type="component" value="Chromosome 24"/>
</dbReference>
<reference evidence="1 2" key="1">
    <citation type="journal article" date="2023" name="Hortic Res">
        <title>Pangenome of water caltrop reveals structural variations and asymmetric subgenome divergence after allopolyploidization.</title>
        <authorList>
            <person name="Zhang X."/>
            <person name="Chen Y."/>
            <person name="Wang L."/>
            <person name="Yuan Y."/>
            <person name="Fang M."/>
            <person name="Shi L."/>
            <person name="Lu R."/>
            <person name="Comes H.P."/>
            <person name="Ma Y."/>
            <person name="Chen Y."/>
            <person name="Huang G."/>
            <person name="Zhou Y."/>
            <person name="Zheng Z."/>
            <person name="Qiu Y."/>
        </authorList>
    </citation>
    <scope>NUCLEOTIDE SEQUENCE [LARGE SCALE GENOMIC DNA]</scope>
    <source>
        <tissue evidence="1">Roots</tissue>
    </source>
</reference>
<organism evidence="1 2">
    <name type="scientific">Trapa incisa</name>
    <dbReference type="NCBI Taxonomy" id="236973"/>
    <lineage>
        <taxon>Eukaryota</taxon>
        <taxon>Viridiplantae</taxon>
        <taxon>Streptophyta</taxon>
        <taxon>Embryophyta</taxon>
        <taxon>Tracheophyta</taxon>
        <taxon>Spermatophyta</taxon>
        <taxon>Magnoliopsida</taxon>
        <taxon>eudicotyledons</taxon>
        <taxon>Gunneridae</taxon>
        <taxon>Pentapetalae</taxon>
        <taxon>rosids</taxon>
        <taxon>malvids</taxon>
        <taxon>Myrtales</taxon>
        <taxon>Lythraceae</taxon>
        <taxon>Trapa</taxon>
    </lineage>
</organism>
<evidence type="ECO:0000313" key="1">
    <source>
        <dbReference type="EMBL" id="KAK4770562.1"/>
    </source>
</evidence>
<dbReference type="AlphaFoldDB" id="A0AAN7KP93"/>
<protein>
    <submittedName>
        <fullName evidence="1">Uncharacterized protein</fullName>
    </submittedName>
</protein>
<gene>
    <name evidence="1" type="ORF">SAY87_031094</name>
</gene>
<sequence>MDIVRMNSPSGKDVVETFRQRLLDAKKQAESIAVIAQKLLRRHSCRAVQSKCWSLAPANKKAKRQYELHWCKEREGGMDLGLQSGMSADRWASLTQLLVIPPSTGDRLWS</sequence>
<evidence type="ECO:0000313" key="2">
    <source>
        <dbReference type="Proteomes" id="UP001345219"/>
    </source>
</evidence>